<dbReference type="AlphaFoldDB" id="A0A392T2Z1"/>
<reference evidence="3 4" key="1">
    <citation type="journal article" date="2018" name="Front. Plant Sci.">
        <title>Red Clover (Trifolium pratense) and Zigzag Clover (T. medium) - A Picture of Genomic Similarities and Differences.</title>
        <authorList>
            <person name="Dluhosova J."/>
            <person name="Istvanek J."/>
            <person name="Nedelnik J."/>
            <person name="Repkova J."/>
        </authorList>
    </citation>
    <scope>NUCLEOTIDE SEQUENCE [LARGE SCALE GENOMIC DNA]</scope>
    <source>
        <strain evidence="4">cv. 10/8</strain>
        <tissue evidence="3">Leaf</tissue>
    </source>
</reference>
<evidence type="ECO:0000259" key="2">
    <source>
        <dbReference type="Pfam" id="PF25597"/>
    </source>
</evidence>
<feature type="region of interest" description="Disordered" evidence="1">
    <location>
        <begin position="40"/>
        <end position="83"/>
    </location>
</feature>
<organism evidence="3 4">
    <name type="scientific">Trifolium medium</name>
    <dbReference type="NCBI Taxonomy" id="97028"/>
    <lineage>
        <taxon>Eukaryota</taxon>
        <taxon>Viridiplantae</taxon>
        <taxon>Streptophyta</taxon>
        <taxon>Embryophyta</taxon>
        <taxon>Tracheophyta</taxon>
        <taxon>Spermatophyta</taxon>
        <taxon>Magnoliopsida</taxon>
        <taxon>eudicotyledons</taxon>
        <taxon>Gunneridae</taxon>
        <taxon>Pentapetalae</taxon>
        <taxon>rosids</taxon>
        <taxon>fabids</taxon>
        <taxon>Fabales</taxon>
        <taxon>Fabaceae</taxon>
        <taxon>Papilionoideae</taxon>
        <taxon>50 kb inversion clade</taxon>
        <taxon>NPAAA clade</taxon>
        <taxon>Hologalegina</taxon>
        <taxon>IRL clade</taxon>
        <taxon>Trifolieae</taxon>
        <taxon>Trifolium</taxon>
    </lineage>
</organism>
<dbReference type="Pfam" id="PF25597">
    <property type="entry name" value="SH3_retrovirus"/>
    <property type="match status" value="1"/>
</dbReference>
<feature type="domain" description="Retroviral polymerase SH3-like" evidence="2">
    <location>
        <begin position="1"/>
        <end position="47"/>
    </location>
</feature>
<feature type="compositionally biased region" description="Acidic residues" evidence="1">
    <location>
        <begin position="62"/>
        <end position="73"/>
    </location>
</feature>
<keyword evidence="4" id="KW-1185">Reference proteome</keyword>
<protein>
    <submittedName>
        <fullName evidence="3">Gag-pol polyprotein</fullName>
    </submittedName>
</protein>
<sequence length="83" mass="9183">MDPKSNEGIFLGYSTNSRAYKVFNSRTNTMMESINVVIDDSTTDKVTDEEADATASDQQPEATEDDCNPEQDSEVTNPEPENT</sequence>
<evidence type="ECO:0000313" key="3">
    <source>
        <dbReference type="EMBL" id="MCI54526.1"/>
    </source>
</evidence>
<name>A0A392T2Z1_9FABA</name>
<comment type="caution">
    <text evidence="3">The sequence shown here is derived from an EMBL/GenBank/DDBJ whole genome shotgun (WGS) entry which is preliminary data.</text>
</comment>
<dbReference type="Proteomes" id="UP000265520">
    <property type="component" value="Unassembled WGS sequence"/>
</dbReference>
<dbReference type="EMBL" id="LXQA010480743">
    <property type="protein sequence ID" value="MCI54526.1"/>
    <property type="molecule type" value="Genomic_DNA"/>
</dbReference>
<evidence type="ECO:0000256" key="1">
    <source>
        <dbReference type="SAM" id="MobiDB-lite"/>
    </source>
</evidence>
<accession>A0A392T2Z1</accession>
<proteinExistence type="predicted"/>
<dbReference type="InterPro" id="IPR057670">
    <property type="entry name" value="SH3_retrovirus"/>
</dbReference>
<feature type="compositionally biased region" description="Polar residues" evidence="1">
    <location>
        <begin position="74"/>
        <end position="83"/>
    </location>
</feature>
<feature type="non-terminal residue" evidence="3">
    <location>
        <position position="83"/>
    </location>
</feature>
<evidence type="ECO:0000313" key="4">
    <source>
        <dbReference type="Proteomes" id="UP000265520"/>
    </source>
</evidence>